<protein>
    <submittedName>
        <fullName evidence="2">Uncharacterized protein</fullName>
    </submittedName>
</protein>
<proteinExistence type="predicted"/>
<sequence length="39" mass="4746">MWDEIMDMEGEIFDLDIDDREMMPPDMQEDIEKEDPLLD</sequence>
<feature type="region of interest" description="Disordered" evidence="1">
    <location>
        <begin position="17"/>
        <end position="39"/>
    </location>
</feature>
<dbReference type="GeneID" id="29122589"/>
<reference evidence="2 3" key="1">
    <citation type="submission" date="2016-01" db="EMBL/GenBank/DDBJ databases">
        <title>The genomic content and context of auxiliary metabolic genes in marine cyanophages.</title>
        <authorList>
            <person name="Marston M.F."/>
            <person name="Martiny J.B.H."/>
            <person name="Crummett L.T."/>
        </authorList>
    </citation>
    <scope>NUCLEOTIDE SEQUENCE [LARGE SCALE GENOMIC DNA]</scope>
    <source>
        <strain evidence="2">RW_108_0702</strain>
    </source>
</reference>
<organism evidence="2 3">
    <name type="scientific">Cyanophage S-RIM32</name>
    <dbReference type="NCBI Taxonomy" id="1278479"/>
    <lineage>
        <taxon>Viruses</taxon>
        <taxon>Duplodnaviria</taxon>
        <taxon>Heunggongvirae</taxon>
        <taxon>Uroviricota</taxon>
        <taxon>Caudoviricetes</taxon>
        <taxon>Pantevenvirales</taxon>
        <taxon>Kyanoviridae</taxon>
        <taxon>Bristolvirus</taxon>
        <taxon>Bristolvirus rhodeisland</taxon>
    </lineage>
</organism>
<accession>A0A127KMG0</accession>
<dbReference type="RefSeq" id="YP_009301589.1">
    <property type="nucleotide sequence ID" value="NC_031235.1"/>
</dbReference>
<dbReference type="KEGG" id="vg:29122589"/>
<dbReference type="EMBL" id="KU594606">
    <property type="protein sequence ID" value="AMO43096.1"/>
    <property type="molecule type" value="Genomic_DNA"/>
</dbReference>
<name>A0A127KMG0_9CAUD</name>
<keyword evidence="3" id="KW-1185">Reference proteome</keyword>
<evidence type="ECO:0000313" key="2">
    <source>
        <dbReference type="EMBL" id="AMO43096.1"/>
    </source>
</evidence>
<dbReference type="Proteomes" id="UP000203157">
    <property type="component" value="Segment"/>
</dbReference>
<evidence type="ECO:0000313" key="3">
    <source>
        <dbReference type="Proteomes" id="UP000203157"/>
    </source>
</evidence>
<gene>
    <name evidence="2" type="ORF">R1080702_087</name>
</gene>
<evidence type="ECO:0000256" key="1">
    <source>
        <dbReference type="SAM" id="MobiDB-lite"/>
    </source>
</evidence>